<dbReference type="GO" id="GO:0005524">
    <property type="term" value="F:ATP binding"/>
    <property type="evidence" value="ECO:0007669"/>
    <property type="project" value="InterPro"/>
</dbReference>
<name>A0A8E2APD4_9APHY</name>
<dbReference type="SUPFAM" id="SSF56112">
    <property type="entry name" value="Protein kinase-like (PK-like)"/>
    <property type="match status" value="1"/>
</dbReference>
<evidence type="ECO:0000256" key="1">
    <source>
        <dbReference type="ARBA" id="ARBA00022527"/>
    </source>
</evidence>
<feature type="non-terminal residue" evidence="5">
    <location>
        <position position="148"/>
    </location>
</feature>
<dbReference type="PROSITE" id="PS51158">
    <property type="entry name" value="ALPHA_KINASE"/>
    <property type="match status" value="1"/>
</dbReference>
<evidence type="ECO:0000313" key="6">
    <source>
        <dbReference type="Proteomes" id="UP000250043"/>
    </source>
</evidence>
<reference evidence="5 6" key="1">
    <citation type="submission" date="2016-07" db="EMBL/GenBank/DDBJ databases">
        <title>Draft genome of the white-rot fungus Obba rivulosa 3A-2.</title>
        <authorList>
            <consortium name="DOE Joint Genome Institute"/>
            <person name="Miettinen O."/>
            <person name="Riley R."/>
            <person name="Acob R."/>
            <person name="Barry K."/>
            <person name="Cullen D."/>
            <person name="De Vries R."/>
            <person name="Hainaut M."/>
            <person name="Hatakka A."/>
            <person name="Henrissat B."/>
            <person name="Hilden K."/>
            <person name="Kuo R."/>
            <person name="Labutti K."/>
            <person name="Lipzen A."/>
            <person name="Makela M.R."/>
            <person name="Sandor L."/>
            <person name="Spatafora J.W."/>
            <person name="Grigoriev I.V."/>
            <person name="Hibbett D.S."/>
        </authorList>
    </citation>
    <scope>NUCLEOTIDE SEQUENCE [LARGE SCALE GENOMIC DNA]</scope>
    <source>
        <strain evidence="5 6">3A-2</strain>
    </source>
</reference>
<evidence type="ECO:0000313" key="5">
    <source>
        <dbReference type="EMBL" id="OCH84307.1"/>
    </source>
</evidence>
<proteinExistence type="predicted"/>
<evidence type="ECO:0000256" key="3">
    <source>
        <dbReference type="ARBA" id="ARBA00022777"/>
    </source>
</evidence>
<keyword evidence="3" id="KW-0418">Kinase</keyword>
<dbReference type="EMBL" id="KV722691">
    <property type="protein sequence ID" value="OCH84307.1"/>
    <property type="molecule type" value="Genomic_DNA"/>
</dbReference>
<feature type="domain" description="Alpha-type protein kinase" evidence="4">
    <location>
        <begin position="1"/>
        <end position="148"/>
    </location>
</feature>
<dbReference type="InterPro" id="IPR004166">
    <property type="entry name" value="a-kinase_dom"/>
</dbReference>
<feature type="non-terminal residue" evidence="5">
    <location>
        <position position="1"/>
    </location>
</feature>
<keyword evidence="6" id="KW-1185">Reference proteome</keyword>
<gene>
    <name evidence="5" type="ORF">OBBRIDRAFT_699572</name>
</gene>
<keyword evidence="2" id="KW-0808">Transferase</keyword>
<dbReference type="AlphaFoldDB" id="A0A8E2APD4"/>
<dbReference type="GO" id="GO:0004674">
    <property type="term" value="F:protein serine/threonine kinase activity"/>
    <property type="evidence" value="ECO:0007669"/>
    <property type="project" value="UniProtKB-KW"/>
</dbReference>
<evidence type="ECO:0000259" key="4">
    <source>
        <dbReference type="PROSITE" id="PS51158"/>
    </source>
</evidence>
<keyword evidence="1" id="KW-0723">Serine/threonine-protein kinase</keyword>
<dbReference type="Gene3D" id="3.20.200.10">
    <property type="entry name" value="MHCK/EF2 kinase"/>
    <property type="match status" value="1"/>
</dbReference>
<dbReference type="Proteomes" id="UP000250043">
    <property type="component" value="Unassembled WGS sequence"/>
</dbReference>
<protein>
    <recommendedName>
        <fullName evidence="4">Alpha-type protein kinase domain-containing protein</fullName>
    </recommendedName>
</protein>
<organism evidence="5 6">
    <name type="scientific">Obba rivulosa</name>
    <dbReference type="NCBI Taxonomy" id="1052685"/>
    <lineage>
        <taxon>Eukaryota</taxon>
        <taxon>Fungi</taxon>
        <taxon>Dikarya</taxon>
        <taxon>Basidiomycota</taxon>
        <taxon>Agaricomycotina</taxon>
        <taxon>Agaricomycetes</taxon>
        <taxon>Polyporales</taxon>
        <taxon>Gelatoporiaceae</taxon>
        <taxon>Obba</taxon>
    </lineage>
</organism>
<dbReference type="Pfam" id="PF02816">
    <property type="entry name" value="Alpha_kinase"/>
    <property type="match status" value="1"/>
</dbReference>
<sequence>TEEEARSQLQQEFELMIHSNAFKMEFDAWEKECELEVTIPKFCWNFENAVFGKFRDENGNANLPYRHFIATPLLPCGAADGGLQKVMGNDTFGTPETNVEKAVHAFVHFVWIVSKGHFLFCDLQGLYDQSRVLRLFDPQCHTYVEHVL</sequence>
<dbReference type="InterPro" id="IPR011009">
    <property type="entry name" value="Kinase-like_dom_sf"/>
</dbReference>
<dbReference type="OrthoDB" id="301415at2759"/>
<accession>A0A8E2APD4</accession>
<evidence type="ECO:0000256" key="2">
    <source>
        <dbReference type="ARBA" id="ARBA00022679"/>
    </source>
</evidence>